<keyword evidence="4" id="KW-1185">Reference proteome</keyword>
<protein>
    <submittedName>
        <fullName evidence="3">MULE domain-containing protein</fullName>
    </submittedName>
</protein>
<feature type="domain" description="MULE transposase" evidence="2">
    <location>
        <begin position="240"/>
        <end position="334"/>
    </location>
</feature>
<dbReference type="PANTHER" id="PTHR47160:SF10">
    <property type="entry name" value="MULE TRANSPOSASE DOMAIN-CONTAINING PROTEIN"/>
    <property type="match status" value="1"/>
</dbReference>
<dbReference type="Gene3D" id="2.20.25.240">
    <property type="match status" value="1"/>
</dbReference>
<evidence type="ECO:0000313" key="4">
    <source>
        <dbReference type="Proteomes" id="UP000478052"/>
    </source>
</evidence>
<dbReference type="InterPro" id="IPR018289">
    <property type="entry name" value="MULE_transposase_dom"/>
</dbReference>
<evidence type="ECO:0000313" key="3">
    <source>
        <dbReference type="EMBL" id="KAF0766898.1"/>
    </source>
</evidence>
<dbReference type="PANTHER" id="PTHR47160">
    <property type="entry name" value="PUTATIVE-RELATED"/>
    <property type="match status" value="1"/>
</dbReference>
<dbReference type="EMBL" id="VUJU01001082">
    <property type="protein sequence ID" value="KAF0766898.1"/>
    <property type="molecule type" value="Genomic_DNA"/>
</dbReference>
<feature type="compositionally biased region" description="Low complexity" evidence="1">
    <location>
        <begin position="801"/>
        <end position="815"/>
    </location>
</feature>
<dbReference type="Proteomes" id="UP000478052">
    <property type="component" value="Unassembled WGS sequence"/>
</dbReference>
<feature type="compositionally biased region" description="Acidic residues" evidence="1">
    <location>
        <begin position="788"/>
        <end position="800"/>
    </location>
</feature>
<feature type="compositionally biased region" description="Polar residues" evidence="1">
    <location>
        <begin position="816"/>
        <end position="829"/>
    </location>
</feature>
<sequence length="829" mass="97551">MWHTGAVLNAGRATSRTLSYFQISVCLNIENVKLYYSGSEFMLNMDLKIDYIFNTKRNKRCISIENYTFSESYHLKNGSFRFRCTNRKCTQSVLVNSTIDKILSFSNNNLHNHESTTDHNLAVQCVRTAVKRKAEEDLHARPNKIIRKEIQDTNPVFKEVIIHNDIKLLRESAYRIRKKHFSKIPTTINEALDQLFDTQVDIKTSNNEQFCFVNREKQIILFTCTENLKHLCESENVFGDGTFSYAPKYFYQLYTIHIFKHNYYIPVVYAFLISKSEDQYISMWLELKKLCLILTGKIINVQKFHSDFEKAAHNAVINIFPGCQLMCCQFHLAQCWFRQIQKNKILIREYGTNSELGVWLKHFFGLPYLPPNEVGDAFIELMSIAPETQKSIEFTDYILDTYITEDAIFPPYLWARKPENDPNTTNGAESFHAHYNSQFYSPHPNIYQVINVLQQIQVETYTKCNAINKNIYNIRRKVILEKQEYLKTSWDKYMSGEIKILEYIQRILKKVALTHYNVFKSLAQTHCAKLPKHIAIFKNSPKRITPFRPTSIMTDFEPALRDTLTSYFNTAQPYGCWFHHNQAVWKSMKRFGYLELVNSNDKAKECLRMVMALPLLPSDKIEEGFQIIKAYATRYNINMMRLFDYYNRYWLRNVGVYILSVYKKARRTNNNIESFHNKLKLTFQVAYPNIWSFLENLCKINETYCVVAKQLEDGQTPTRNTRCQYVYNSSRIKFNTQQLDLGIISLECFLLRFSHNIARYEEQMRNWTQNIVDNRQINENNPAHIDSSNDDNEIDEEMNNGEDSSLSTESESTTSQRNLSASNWKYTQF</sequence>
<name>A0A6G0Z8L4_APHCR</name>
<organism evidence="3 4">
    <name type="scientific">Aphis craccivora</name>
    <name type="common">Cowpea aphid</name>
    <dbReference type="NCBI Taxonomy" id="307492"/>
    <lineage>
        <taxon>Eukaryota</taxon>
        <taxon>Metazoa</taxon>
        <taxon>Ecdysozoa</taxon>
        <taxon>Arthropoda</taxon>
        <taxon>Hexapoda</taxon>
        <taxon>Insecta</taxon>
        <taxon>Pterygota</taxon>
        <taxon>Neoptera</taxon>
        <taxon>Paraneoptera</taxon>
        <taxon>Hemiptera</taxon>
        <taxon>Sternorrhyncha</taxon>
        <taxon>Aphidomorpha</taxon>
        <taxon>Aphidoidea</taxon>
        <taxon>Aphididae</taxon>
        <taxon>Aphidini</taxon>
        <taxon>Aphis</taxon>
        <taxon>Aphis</taxon>
    </lineage>
</organism>
<evidence type="ECO:0000259" key="2">
    <source>
        <dbReference type="Pfam" id="PF10551"/>
    </source>
</evidence>
<gene>
    <name evidence="3" type="ORF">FWK35_00028956</name>
</gene>
<feature type="region of interest" description="Disordered" evidence="1">
    <location>
        <begin position="778"/>
        <end position="829"/>
    </location>
</feature>
<evidence type="ECO:0000256" key="1">
    <source>
        <dbReference type="SAM" id="MobiDB-lite"/>
    </source>
</evidence>
<proteinExistence type="predicted"/>
<dbReference type="Pfam" id="PF10551">
    <property type="entry name" value="MULE"/>
    <property type="match status" value="1"/>
</dbReference>
<reference evidence="3 4" key="1">
    <citation type="submission" date="2019-08" db="EMBL/GenBank/DDBJ databases">
        <title>Whole genome of Aphis craccivora.</title>
        <authorList>
            <person name="Voronova N.V."/>
            <person name="Shulinski R.S."/>
            <person name="Bandarenka Y.V."/>
            <person name="Zhorov D.G."/>
            <person name="Warner D."/>
        </authorList>
    </citation>
    <scope>NUCLEOTIDE SEQUENCE [LARGE SCALE GENOMIC DNA]</scope>
    <source>
        <strain evidence="3">180601</strain>
        <tissue evidence="3">Whole Body</tissue>
    </source>
</reference>
<accession>A0A6G0Z8L4</accession>
<comment type="caution">
    <text evidence="3">The sequence shown here is derived from an EMBL/GenBank/DDBJ whole genome shotgun (WGS) entry which is preliminary data.</text>
</comment>
<dbReference type="OrthoDB" id="6626447at2759"/>
<dbReference type="AlphaFoldDB" id="A0A6G0Z8L4"/>